<evidence type="ECO:0000256" key="3">
    <source>
        <dbReference type="SAM" id="SignalP"/>
    </source>
</evidence>
<reference evidence="5" key="1">
    <citation type="submission" date="2019-12" db="EMBL/GenBank/DDBJ databases">
        <title>An insight into the sialome of adult female Ixodes ricinus ticks feeding for 6 days.</title>
        <authorList>
            <person name="Perner J."/>
            <person name="Ribeiro J.M.C."/>
        </authorList>
    </citation>
    <scope>NUCLEOTIDE SEQUENCE</scope>
    <source>
        <strain evidence="5">Semi-engorged</strain>
        <tissue evidence="5">Salivary glands</tissue>
    </source>
</reference>
<protein>
    <submittedName>
        <fullName evidence="5">Putative secreted protein</fullName>
    </submittedName>
</protein>
<accession>A0A6B0UEJ5</accession>
<evidence type="ECO:0000256" key="2">
    <source>
        <dbReference type="SAM" id="MobiDB-lite"/>
    </source>
</evidence>
<dbReference type="InterPro" id="IPR007527">
    <property type="entry name" value="Znf_SWIM"/>
</dbReference>
<keyword evidence="1" id="KW-0479">Metal-binding</keyword>
<feature type="region of interest" description="Disordered" evidence="2">
    <location>
        <begin position="79"/>
        <end position="98"/>
    </location>
</feature>
<sequence>MSHTRCTPTFILAWFSVFVVPATIAADGSVSTSTCHCAAKEGLCNHSLALLQMIAFLKKEGCREAPLEVTCTELPQQWRRPRGSQINPGSVGDQKCHE</sequence>
<evidence type="ECO:0000256" key="1">
    <source>
        <dbReference type="PROSITE-ProRule" id="PRU00325"/>
    </source>
</evidence>
<proteinExistence type="predicted"/>
<keyword evidence="1" id="KW-0863">Zinc-finger</keyword>
<dbReference type="GO" id="GO:0008270">
    <property type="term" value="F:zinc ion binding"/>
    <property type="evidence" value="ECO:0007669"/>
    <property type="project" value="UniProtKB-KW"/>
</dbReference>
<evidence type="ECO:0000259" key="4">
    <source>
        <dbReference type="PROSITE" id="PS50966"/>
    </source>
</evidence>
<dbReference type="AlphaFoldDB" id="A0A6B0UEJ5"/>
<dbReference type="EMBL" id="GIFC01005767">
    <property type="protein sequence ID" value="MXU87850.1"/>
    <property type="molecule type" value="Transcribed_RNA"/>
</dbReference>
<keyword evidence="3" id="KW-0732">Signal</keyword>
<feature type="chain" id="PRO_5025466764" evidence="3">
    <location>
        <begin position="26"/>
        <end position="98"/>
    </location>
</feature>
<organism evidence="5">
    <name type="scientific">Ixodes ricinus</name>
    <name type="common">Common tick</name>
    <name type="synonym">Acarus ricinus</name>
    <dbReference type="NCBI Taxonomy" id="34613"/>
    <lineage>
        <taxon>Eukaryota</taxon>
        <taxon>Metazoa</taxon>
        <taxon>Ecdysozoa</taxon>
        <taxon>Arthropoda</taxon>
        <taxon>Chelicerata</taxon>
        <taxon>Arachnida</taxon>
        <taxon>Acari</taxon>
        <taxon>Parasitiformes</taxon>
        <taxon>Ixodida</taxon>
        <taxon>Ixodoidea</taxon>
        <taxon>Ixodidae</taxon>
        <taxon>Ixodinae</taxon>
        <taxon>Ixodes</taxon>
    </lineage>
</organism>
<keyword evidence="1" id="KW-0862">Zinc</keyword>
<name>A0A6B0UEJ5_IXORI</name>
<feature type="domain" description="SWIM-type" evidence="4">
    <location>
        <begin position="20"/>
        <end position="55"/>
    </location>
</feature>
<evidence type="ECO:0000313" key="5">
    <source>
        <dbReference type="EMBL" id="MXU87850.1"/>
    </source>
</evidence>
<feature type="signal peptide" evidence="3">
    <location>
        <begin position="1"/>
        <end position="25"/>
    </location>
</feature>
<dbReference type="PROSITE" id="PS50966">
    <property type="entry name" value="ZF_SWIM"/>
    <property type="match status" value="1"/>
</dbReference>